<dbReference type="GO" id="GO:0016491">
    <property type="term" value="F:oxidoreductase activity"/>
    <property type="evidence" value="ECO:0007669"/>
    <property type="project" value="UniProtKB-KW"/>
</dbReference>
<dbReference type="CDD" id="cd05233">
    <property type="entry name" value="SDR_c"/>
    <property type="match status" value="1"/>
</dbReference>
<evidence type="ECO:0000256" key="2">
    <source>
        <dbReference type="ARBA" id="ARBA00022857"/>
    </source>
</evidence>
<dbReference type="PRINTS" id="PR00081">
    <property type="entry name" value="GDHRDH"/>
</dbReference>
<name>A0AAN6JSY3_9BASI</name>
<dbReference type="InterPro" id="IPR002347">
    <property type="entry name" value="SDR_fam"/>
</dbReference>
<keyword evidence="2" id="KW-0521">NADP</keyword>
<accession>A0AAN6JSY3</accession>
<keyword evidence="5" id="KW-1185">Reference proteome</keyword>
<comment type="caution">
    <text evidence="4">The sequence shown here is derived from an EMBL/GenBank/DDBJ whole genome shotgun (WGS) entry which is preliminary data.</text>
</comment>
<comment type="similarity">
    <text evidence="1">Belongs to the short-chain dehydrogenases/reductases (SDR) family.</text>
</comment>
<evidence type="ECO:0000313" key="5">
    <source>
        <dbReference type="Proteomes" id="UP001176517"/>
    </source>
</evidence>
<keyword evidence="3" id="KW-0560">Oxidoreductase</keyword>
<reference evidence="4" key="1">
    <citation type="journal article" date="2023" name="PhytoFront">
        <title>Draft Genome Resources of Seven Strains of Tilletia horrida, Causal Agent of Kernel Smut of Rice.</title>
        <authorList>
            <person name="Khanal S."/>
            <person name="Antony Babu S."/>
            <person name="Zhou X.G."/>
        </authorList>
    </citation>
    <scope>NUCLEOTIDE SEQUENCE</scope>
    <source>
        <strain evidence="4">TX6</strain>
    </source>
</reference>
<dbReference type="SUPFAM" id="SSF51735">
    <property type="entry name" value="NAD(P)-binding Rossmann-fold domains"/>
    <property type="match status" value="1"/>
</dbReference>
<protein>
    <submittedName>
        <fullName evidence="4">Uncharacterized protein</fullName>
    </submittedName>
</protein>
<dbReference type="PANTHER" id="PTHR43477">
    <property type="entry name" value="DIHYDROANTICAPSIN 7-DEHYDROGENASE"/>
    <property type="match status" value="1"/>
</dbReference>
<dbReference type="Pfam" id="PF23441">
    <property type="entry name" value="SDR"/>
    <property type="match status" value="1"/>
</dbReference>
<dbReference type="Proteomes" id="UP001176517">
    <property type="component" value="Unassembled WGS sequence"/>
</dbReference>
<proteinExistence type="inferred from homology"/>
<evidence type="ECO:0000256" key="1">
    <source>
        <dbReference type="ARBA" id="ARBA00006484"/>
    </source>
</evidence>
<dbReference type="EMBL" id="JAPDMZ010000022">
    <property type="protein sequence ID" value="KAK0555942.1"/>
    <property type="molecule type" value="Genomic_DNA"/>
</dbReference>
<organism evidence="4 5">
    <name type="scientific">Tilletia horrida</name>
    <dbReference type="NCBI Taxonomy" id="155126"/>
    <lineage>
        <taxon>Eukaryota</taxon>
        <taxon>Fungi</taxon>
        <taxon>Dikarya</taxon>
        <taxon>Basidiomycota</taxon>
        <taxon>Ustilaginomycotina</taxon>
        <taxon>Exobasidiomycetes</taxon>
        <taxon>Tilletiales</taxon>
        <taxon>Tilletiaceae</taxon>
        <taxon>Tilletia</taxon>
    </lineage>
</organism>
<dbReference type="PANTHER" id="PTHR43477:SF1">
    <property type="entry name" value="DIHYDROANTICAPSIN 7-DEHYDROGENASE"/>
    <property type="match status" value="1"/>
</dbReference>
<dbReference type="InterPro" id="IPR036291">
    <property type="entry name" value="NAD(P)-bd_dom_sf"/>
</dbReference>
<dbReference type="InterPro" id="IPR057571">
    <property type="entry name" value="SDR_PhqE-like"/>
</dbReference>
<dbReference type="InterPro" id="IPR051122">
    <property type="entry name" value="SDR_DHRS6-like"/>
</dbReference>
<dbReference type="AlphaFoldDB" id="A0AAN6JSY3"/>
<gene>
    <name evidence="4" type="ORF">OC846_001494</name>
</gene>
<dbReference type="Gene3D" id="3.40.50.720">
    <property type="entry name" value="NAD(P)-binding Rossmann-like Domain"/>
    <property type="match status" value="1"/>
</dbReference>
<evidence type="ECO:0000313" key="4">
    <source>
        <dbReference type="EMBL" id="KAK0555942.1"/>
    </source>
</evidence>
<sequence length="265" mass="27706">MSPTPKYIGTLKGTKNVIIGGTSGIGFAVAQGLIEEGASVAIGSSSEEKVKKAIERLNDASTQYNADPSRVQGYPVSVSGPGTEAALNEFYKKIGPFDNLIFTAGILNVKPLEQTTYETIVASGDIRYAGAILAVKAAVVGGFLKEGGSVVFTSGAAWHVPSPGWAVVSGFCGAMFSLTRGLAVDLSSKDIRVNCIAPGPVKTELWGAISDDQAKAIANKTLNGRIAPVEEPVMTYLSVLKNKNINGEMINDDGGSFTPRPQPRI</sequence>
<evidence type="ECO:0000256" key="3">
    <source>
        <dbReference type="ARBA" id="ARBA00023002"/>
    </source>
</evidence>